<dbReference type="EMBL" id="CM055092">
    <property type="protein sequence ID" value="KAJ7568255.1"/>
    <property type="molecule type" value="Genomic_DNA"/>
</dbReference>
<proteinExistence type="predicted"/>
<dbReference type="Proteomes" id="UP001162992">
    <property type="component" value="Chromosome 1"/>
</dbReference>
<gene>
    <name evidence="1" type="ORF">O6H91_01G025100</name>
</gene>
<comment type="caution">
    <text evidence="1">The sequence shown here is derived from an EMBL/GenBank/DDBJ whole genome shotgun (WGS) entry which is preliminary data.</text>
</comment>
<accession>A0ACC2EPA9</accession>
<keyword evidence="2" id="KW-1185">Reference proteome</keyword>
<evidence type="ECO:0000313" key="2">
    <source>
        <dbReference type="Proteomes" id="UP001162992"/>
    </source>
</evidence>
<name>A0ACC2EPA9_DIPCM</name>
<sequence length="114" mass="12311">MRALKVLAICCMVSISLLQFVCCIRVQVHKKISYETNSASLLTATRGHSSLSYIGDKPFPEAKERQSSLGYVSWLQTVSVKLPKGRFPPSGPSHGGNAIGTQSTVQNSESSTKP</sequence>
<reference evidence="2" key="1">
    <citation type="journal article" date="2024" name="Proc. Natl. Acad. Sci. U.S.A.">
        <title>Extraordinary preservation of gene collinearity over three hundred million years revealed in homosporous lycophytes.</title>
        <authorList>
            <person name="Li C."/>
            <person name="Wickell D."/>
            <person name="Kuo L.Y."/>
            <person name="Chen X."/>
            <person name="Nie B."/>
            <person name="Liao X."/>
            <person name="Peng D."/>
            <person name="Ji J."/>
            <person name="Jenkins J."/>
            <person name="Williams M."/>
            <person name="Shu S."/>
            <person name="Plott C."/>
            <person name="Barry K."/>
            <person name="Rajasekar S."/>
            <person name="Grimwood J."/>
            <person name="Han X."/>
            <person name="Sun S."/>
            <person name="Hou Z."/>
            <person name="He W."/>
            <person name="Dai G."/>
            <person name="Sun C."/>
            <person name="Schmutz J."/>
            <person name="Leebens-Mack J.H."/>
            <person name="Li F.W."/>
            <person name="Wang L."/>
        </authorList>
    </citation>
    <scope>NUCLEOTIDE SEQUENCE [LARGE SCALE GENOMIC DNA]</scope>
    <source>
        <strain evidence="2">cv. PW_Plant_1</strain>
    </source>
</reference>
<evidence type="ECO:0000313" key="1">
    <source>
        <dbReference type="EMBL" id="KAJ7568255.1"/>
    </source>
</evidence>
<organism evidence="1 2">
    <name type="scientific">Diphasiastrum complanatum</name>
    <name type="common">Issler's clubmoss</name>
    <name type="synonym">Lycopodium complanatum</name>
    <dbReference type="NCBI Taxonomy" id="34168"/>
    <lineage>
        <taxon>Eukaryota</taxon>
        <taxon>Viridiplantae</taxon>
        <taxon>Streptophyta</taxon>
        <taxon>Embryophyta</taxon>
        <taxon>Tracheophyta</taxon>
        <taxon>Lycopodiopsida</taxon>
        <taxon>Lycopodiales</taxon>
        <taxon>Lycopodiaceae</taxon>
        <taxon>Lycopodioideae</taxon>
        <taxon>Diphasiastrum</taxon>
    </lineage>
</organism>
<protein>
    <submittedName>
        <fullName evidence="1">Uncharacterized protein</fullName>
    </submittedName>
</protein>